<evidence type="ECO:0000256" key="3">
    <source>
        <dbReference type="ARBA" id="ARBA00022741"/>
    </source>
</evidence>
<dbReference type="PROSITE" id="PS51722">
    <property type="entry name" value="G_TR_2"/>
    <property type="match status" value="1"/>
</dbReference>
<dbReference type="PRINTS" id="PR00315">
    <property type="entry name" value="ELONGATNFCT"/>
</dbReference>
<reference evidence="8" key="1">
    <citation type="submission" date="2021-01" db="EMBL/GenBank/DDBJ databases">
        <authorList>
            <person name="Corre E."/>
            <person name="Pelletier E."/>
            <person name="Niang G."/>
            <person name="Scheremetjew M."/>
            <person name="Finn R."/>
            <person name="Kale V."/>
            <person name="Holt S."/>
            <person name="Cochrane G."/>
            <person name="Meng A."/>
            <person name="Brown T."/>
            <person name="Cohen L."/>
        </authorList>
    </citation>
    <scope>NUCLEOTIDE SEQUENCE</scope>
    <source>
        <strain evidence="8">DIVA3 518/3/11/1/6</strain>
    </source>
</reference>
<dbReference type="SUPFAM" id="SSF54211">
    <property type="entry name" value="Ribosomal protein S5 domain 2-like"/>
    <property type="match status" value="1"/>
</dbReference>
<dbReference type="Pfam" id="PF03764">
    <property type="entry name" value="EFG_IV"/>
    <property type="match status" value="1"/>
</dbReference>
<evidence type="ECO:0000259" key="7">
    <source>
        <dbReference type="PROSITE" id="PS51722"/>
    </source>
</evidence>
<dbReference type="GO" id="GO:0005829">
    <property type="term" value="C:cytosol"/>
    <property type="evidence" value="ECO:0007669"/>
    <property type="project" value="TreeGrafter"/>
</dbReference>
<dbReference type="InterPro" id="IPR035647">
    <property type="entry name" value="EFG_III/V"/>
</dbReference>
<dbReference type="InterPro" id="IPR000795">
    <property type="entry name" value="T_Tr_GTP-bd_dom"/>
</dbReference>
<evidence type="ECO:0000256" key="6">
    <source>
        <dbReference type="ARBA" id="ARBA00023134"/>
    </source>
</evidence>
<evidence type="ECO:0000256" key="4">
    <source>
        <dbReference type="ARBA" id="ARBA00022768"/>
    </source>
</evidence>
<evidence type="ECO:0000256" key="1">
    <source>
        <dbReference type="ARBA" id="ARBA00004496"/>
    </source>
</evidence>
<dbReference type="InterPro" id="IPR009000">
    <property type="entry name" value="Transl_B-barrel_sf"/>
</dbReference>
<comment type="subcellular location">
    <subcellularLocation>
        <location evidence="1">Cytoplasm</location>
    </subcellularLocation>
</comment>
<dbReference type="FunFam" id="3.30.70.240:FF:000003">
    <property type="entry name" value="Translation elongation factor 2"/>
    <property type="match status" value="1"/>
</dbReference>
<dbReference type="FunFam" id="3.30.70.870:FF:000002">
    <property type="entry name" value="Translation elongation factor 2"/>
    <property type="match status" value="1"/>
</dbReference>
<name>A0A7S4M7A6_9EUKA</name>
<dbReference type="Gene3D" id="3.30.230.10">
    <property type="match status" value="1"/>
</dbReference>
<dbReference type="InterPro" id="IPR005517">
    <property type="entry name" value="Transl_elong_EFG/EF2_IV"/>
</dbReference>
<dbReference type="Pfam" id="PF03144">
    <property type="entry name" value="GTP_EFTU_D2"/>
    <property type="match status" value="1"/>
</dbReference>
<dbReference type="InterPro" id="IPR000640">
    <property type="entry name" value="EFG_V-like"/>
</dbReference>
<evidence type="ECO:0000256" key="5">
    <source>
        <dbReference type="ARBA" id="ARBA00022917"/>
    </source>
</evidence>
<dbReference type="Pfam" id="PF00009">
    <property type="entry name" value="GTP_EFTU"/>
    <property type="match status" value="1"/>
</dbReference>
<dbReference type="InterPro" id="IPR005225">
    <property type="entry name" value="Small_GTP-bd"/>
</dbReference>
<dbReference type="EMBL" id="HBKP01004004">
    <property type="protein sequence ID" value="CAE2205067.1"/>
    <property type="molecule type" value="Transcribed_RNA"/>
</dbReference>
<dbReference type="CDD" id="cd01681">
    <property type="entry name" value="aeEF2_snRNP_like_IV"/>
    <property type="match status" value="1"/>
</dbReference>
<dbReference type="FunFam" id="2.40.30.10:FF:000010">
    <property type="entry name" value="Translation elongation factor 2"/>
    <property type="match status" value="1"/>
</dbReference>
<dbReference type="CDD" id="cd16268">
    <property type="entry name" value="EF2_II"/>
    <property type="match status" value="1"/>
</dbReference>
<dbReference type="InterPro" id="IPR020568">
    <property type="entry name" value="Ribosomal_Su5_D2-typ_SF"/>
</dbReference>
<dbReference type="CDD" id="cd01885">
    <property type="entry name" value="EF2"/>
    <property type="match status" value="1"/>
</dbReference>
<dbReference type="GO" id="GO:1990904">
    <property type="term" value="C:ribonucleoprotein complex"/>
    <property type="evidence" value="ECO:0007669"/>
    <property type="project" value="TreeGrafter"/>
</dbReference>
<keyword evidence="2" id="KW-0963">Cytoplasm</keyword>
<dbReference type="SUPFAM" id="SSF52540">
    <property type="entry name" value="P-loop containing nucleoside triphosphate hydrolases"/>
    <property type="match status" value="1"/>
</dbReference>
<dbReference type="InterPro" id="IPR004161">
    <property type="entry name" value="EFTu-like_2"/>
</dbReference>
<dbReference type="SUPFAM" id="SSF50447">
    <property type="entry name" value="Translation proteins"/>
    <property type="match status" value="1"/>
</dbReference>
<sequence length="837" mass="92434">MVRFTISDMERVMSNPNKVRNLSVIAHVDHGKSTLTDSLFAGAGAIRMDQAGNRRVTDDRKDEELRCITIKSTGISLLFPESEYIPHETVLNVIDSPGHVDFSSEVTAALRATDGAIVVVDCVEGVCVQTETVLRQALQEMIRPVLVINKLDRFFLELKYDPEEIFQRLARVIESVNVIISTYQSDNMEEFTLDPAKGNVAFAAGLMGWGFTLPQLADFYSKRQIGSNASKILRNLWGERFVNMKTGKWSNKAKSDDWTRGFNELVIRPIQTVFESCTVSESIDWGTLNNLLPKLQAELSTDQRESLKPKEVIKCVMQQWIPAHICLLDLAVNHLPSPIVAQKYRVDSLYTGPLDDETAESIRSCDPDGPLVVYISKMAPERADDRNARFLAFGRVFSGTVKPGQRVTVLSSNYVYGQNANHTQNVPVTRVCAMIPKPVAVTKVCAGNTVSLVGLDSYIIKTATIVDKAPTHPIKNMTFSVAAVVQRSVAPAKPSDIPKLTAAMAQLSTSDSLVQCFTNAAGEHIIAGAGELHLEICLNDLQSYMGESKLIVRDPIVSYCETVTESSKVFLGKSPNRHNRLFIRASPMNDDLVKDILQKEIDVTSVKTIGKTLSSQYAWTPDDAKNAWGFFPVEGTPTNCFVNSARGVQYVNEVQDSVRAALEWFSQFGPLIEGEMQGIRFDLTDALLHADSIHRSGAQIIPAARKTFAAAYLDAKPRLMEPVYLVEISCPRIVANGCHQTLGKRRSSVFDETPREGTDLVVLKAYLPVAESFGFSQALRAATGGQAFPQMIFDHWQFVPGDPLEDGSLANQIVKQIRERKGLSPELPDPANYADAQ</sequence>
<dbReference type="Gene3D" id="2.40.30.10">
    <property type="entry name" value="Translation factors"/>
    <property type="match status" value="1"/>
</dbReference>
<organism evidence="8">
    <name type="scientific">Vannella robusta</name>
    <dbReference type="NCBI Taxonomy" id="1487602"/>
    <lineage>
        <taxon>Eukaryota</taxon>
        <taxon>Amoebozoa</taxon>
        <taxon>Discosea</taxon>
        <taxon>Flabellinia</taxon>
        <taxon>Vannellidae</taxon>
        <taxon>Vannella</taxon>
    </lineage>
</organism>
<dbReference type="Gene3D" id="3.30.70.240">
    <property type="match status" value="1"/>
</dbReference>
<gene>
    <name evidence="8" type="ORF">VSP0166_LOCUS2897</name>
</gene>
<dbReference type="PANTHER" id="PTHR42908">
    <property type="entry name" value="TRANSLATION ELONGATION FACTOR-RELATED"/>
    <property type="match status" value="1"/>
</dbReference>
<dbReference type="FunFam" id="3.40.50.300:FF:000058">
    <property type="entry name" value="Translation elongation factor 2"/>
    <property type="match status" value="1"/>
</dbReference>
<dbReference type="GO" id="GO:0005525">
    <property type="term" value="F:GTP binding"/>
    <property type="evidence" value="ECO:0007669"/>
    <property type="project" value="UniProtKB-KW"/>
</dbReference>
<dbReference type="SMART" id="SM00889">
    <property type="entry name" value="EFG_IV"/>
    <property type="match status" value="1"/>
</dbReference>
<dbReference type="Gene3D" id="3.40.50.300">
    <property type="entry name" value="P-loop containing nucleotide triphosphate hydrolases"/>
    <property type="match status" value="1"/>
</dbReference>
<feature type="domain" description="Tr-type G" evidence="7">
    <location>
        <begin position="17"/>
        <end position="229"/>
    </location>
</feature>
<dbReference type="InterPro" id="IPR014721">
    <property type="entry name" value="Ribsml_uS5_D2-typ_fold_subgr"/>
</dbReference>
<dbReference type="Pfam" id="PF14492">
    <property type="entry name" value="EFG_III"/>
    <property type="match status" value="1"/>
</dbReference>
<dbReference type="InterPro" id="IPR027417">
    <property type="entry name" value="P-loop_NTPase"/>
</dbReference>
<protein>
    <recommendedName>
        <fullName evidence="7">Tr-type G domain-containing protein</fullName>
    </recommendedName>
</protein>
<keyword evidence="4" id="KW-0251">Elongation factor</keyword>
<dbReference type="Pfam" id="PF00679">
    <property type="entry name" value="EFG_C"/>
    <property type="match status" value="1"/>
</dbReference>
<keyword evidence="6" id="KW-0342">GTP-binding</keyword>
<dbReference type="CDD" id="cd04096">
    <property type="entry name" value="eEF2_snRNP_like_C"/>
    <property type="match status" value="1"/>
</dbReference>
<keyword evidence="3" id="KW-0547">Nucleotide-binding</keyword>
<dbReference type="AlphaFoldDB" id="A0A7S4M7A6"/>
<dbReference type="GO" id="GO:0003924">
    <property type="term" value="F:GTPase activity"/>
    <property type="evidence" value="ECO:0007669"/>
    <property type="project" value="InterPro"/>
</dbReference>
<dbReference type="NCBIfam" id="TIGR00231">
    <property type="entry name" value="small_GTP"/>
    <property type="match status" value="1"/>
</dbReference>
<dbReference type="PANTHER" id="PTHR42908:SF10">
    <property type="entry name" value="EUKARYOTIC TRANSLATION ELONGATION FACTOR 2"/>
    <property type="match status" value="1"/>
</dbReference>
<dbReference type="SUPFAM" id="SSF54980">
    <property type="entry name" value="EF-G C-terminal domain-like"/>
    <property type="match status" value="2"/>
</dbReference>
<proteinExistence type="predicted"/>
<dbReference type="GO" id="GO:0043022">
    <property type="term" value="F:ribosome binding"/>
    <property type="evidence" value="ECO:0007669"/>
    <property type="project" value="TreeGrafter"/>
</dbReference>
<evidence type="ECO:0000256" key="2">
    <source>
        <dbReference type="ARBA" id="ARBA00022490"/>
    </source>
</evidence>
<dbReference type="GO" id="GO:0003746">
    <property type="term" value="F:translation elongation factor activity"/>
    <property type="evidence" value="ECO:0007669"/>
    <property type="project" value="UniProtKB-KW"/>
</dbReference>
<dbReference type="Gene3D" id="3.30.70.870">
    <property type="entry name" value="Elongation Factor G (Translational Gtpase), domain 3"/>
    <property type="match status" value="1"/>
</dbReference>
<evidence type="ECO:0000313" key="8">
    <source>
        <dbReference type="EMBL" id="CAE2205067.1"/>
    </source>
</evidence>
<keyword evidence="5" id="KW-0648">Protein biosynthesis</keyword>
<dbReference type="InterPro" id="IPR041095">
    <property type="entry name" value="EFG_II"/>
</dbReference>
<accession>A0A7S4M7A6</accession>
<dbReference type="SMART" id="SM00838">
    <property type="entry name" value="EFG_C"/>
    <property type="match status" value="1"/>
</dbReference>